<sequence>MPFKIAVHKLLFDSVFALEERSSNCHGKGKTRCFATTLPDEQCPRIFSMNSLNDVKSNLGERLEPPAFSLEMVDCKEQQQQNTSAPHLNQTKPFVSHLCLHFQCQLFLTYLHLGTWGRINAVKLGLSFVRLS</sequence>
<comment type="caution">
    <text evidence="1">The sequence shown here is derived from an EMBL/GenBank/DDBJ whole genome shotgun (WGS) entry which is preliminary data.</text>
</comment>
<accession>A0AAV4XLI2</accession>
<name>A0AAV4XLI2_CAEEX</name>
<dbReference type="EMBL" id="BPLR01000602">
    <property type="protein sequence ID" value="GIY95967.1"/>
    <property type="molecule type" value="Genomic_DNA"/>
</dbReference>
<evidence type="ECO:0000313" key="2">
    <source>
        <dbReference type="Proteomes" id="UP001054945"/>
    </source>
</evidence>
<evidence type="ECO:0000313" key="1">
    <source>
        <dbReference type="EMBL" id="GIY95967.1"/>
    </source>
</evidence>
<dbReference type="Proteomes" id="UP001054945">
    <property type="component" value="Unassembled WGS sequence"/>
</dbReference>
<reference evidence="1 2" key="1">
    <citation type="submission" date="2021-06" db="EMBL/GenBank/DDBJ databases">
        <title>Caerostris extrusa draft genome.</title>
        <authorList>
            <person name="Kono N."/>
            <person name="Arakawa K."/>
        </authorList>
    </citation>
    <scope>NUCLEOTIDE SEQUENCE [LARGE SCALE GENOMIC DNA]</scope>
</reference>
<keyword evidence="2" id="KW-1185">Reference proteome</keyword>
<gene>
    <name evidence="1" type="ORF">CEXT_581291</name>
</gene>
<organism evidence="1 2">
    <name type="scientific">Caerostris extrusa</name>
    <name type="common">Bark spider</name>
    <name type="synonym">Caerostris bankana</name>
    <dbReference type="NCBI Taxonomy" id="172846"/>
    <lineage>
        <taxon>Eukaryota</taxon>
        <taxon>Metazoa</taxon>
        <taxon>Ecdysozoa</taxon>
        <taxon>Arthropoda</taxon>
        <taxon>Chelicerata</taxon>
        <taxon>Arachnida</taxon>
        <taxon>Araneae</taxon>
        <taxon>Araneomorphae</taxon>
        <taxon>Entelegynae</taxon>
        <taxon>Araneoidea</taxon>
        <taxon>Araneidae</taxon>
        <taxon>Caerostris</taxon>
    </lineage>
</organism>
<dbReference type="AlphaFoldDB" id="A0AAV4XLI2"/>
<proteinExistence type="predicted"/>
<protein>
    <submittedName>
        <fullName evidence="1">Uncharacterized protein</fullName>
    </submittedName>
</protein>